<dbReference type="Pfam" id="PF23189">
    <property type="entry name" value="UPF0261_C"/>
    <property type="match status" value="1"/>
</dbReference>
<organism evidence="3 4">
    <name type="scientific">Pseudonocardia adelaidensis</name>
    <dbReference type="NCBI Taxonomy" id="648754"/>
    <lineage>
        <taxon>Bacteria</taxon>
        <taxon>Bacillati</taxon>
        <taxon>Actinomycetota</taxon>
        <taxon>Actinomycetes</taxon>
        <taxon>Pseudonocardiales</taxon>
        <taxon>Pseudonocardiaceae</taxon>
        <taxon>Pseudonocardia</taxon>
    </lineage>
</organism>
<evidence type="ECO:0000259" key="2">
    <source>
        <dbReference type="Pfam" id="PF23189"/>
    </source>
</evidence>
<dbReference type="Proteomes" id="UP001500804">
    <property type="component" value="Unassembled WGS sequence"/>
</dbReference>
<feature type="domain" description="UPF0261" evidence="2">
    <location>
        <begin position="1"/>
        <end position="63"/>
    </location>
</feature>
<evidence type="ECO:0000313" key="4">
    <source>
        <dbReference type="Proteomes" id="UP001500804"/>
    </source>
</evidence>
<keyword evidence="4" id="KW-1185">Reference proteome</keyword>
<proteinExistence type="predicted"/>
<comment type="caution">
    <text evidence="3">The sequence shown here is derived from an EMBL/GenBank/DDBJ whole genome shotgun (WGS) entry which is preliminary data.</text>
</comment>
<evidence type="ECO:0000313" key="3">
    <source>
        <dbReference type="EMBL" id="GAA5125953.1"/>
    </source>
</evidence>
<sequence length="147" mass="15887">MPVRFRNRRLYEHNSCVTLMRTTGDERTALGAELARKVAKVTGPATVFLPLCGVSAIAVQEGRSSTTGRTPACSRPCGPGSPAPVSGAAMVEALRASIREGERDRLDGKDSRDLRPRGRGRTGHHGRPSGLRTRRQRSRRRSGTLAA</sequence>
<feature type="region of interest" description="Disordered" evidence="1">
    <location>
        <begin position="61"/>
        <end position="86"/>
    </location>
</feature>
<dbReference type="EMBL" id="BAABJO010000014">
    <property type="protein sequence ID" value="GAA5125953.1"/>
    <property type="molecule type" value="Genomic_DNA"/>
</dbReference>
<dbReference type="PANTHER" id="PTHR31862:SF1">
    <property type="entry name" value="UPF0261 DOMAIN PROTEIN (AFU_ORTHOLOGUE AFUA_1G10120)"/>
    <property type="match status" value="1"/>
</dbReference>
<accession>A0ABP9NNF3</accession>
<dbReference type="PANTHER" id="PTHR31862">
    <property type="entry name" value="UPF0261 DOMAIN PROTEIN (AFU_ORTHOLOGUE AFUA_1G10120)"/>
    <property type="match status" value="1"/>
</dbReference>
<evidence type="ECO:0000256" key="1">
    <source>
        <dbReference type="SAM" id="MobiDB-lite"/>
    </source>
</evidence>
<dbReference type="InterPro" id="IPR051353">
    <property type="entry name" value="Tobamovirus_resist_UPF0261"/>
</dbReference>
<feature type="compositionally biased region" description="Basic residues" evidence="1">
    <location>
        <begin position="117"/>
        <end position="147"/>
    </location>
</feature>
<dbReference type="InterPro" id="IPR056778">
    <property type="entry name" value="UPF0261_C"/>
</dbReference>
<feature type="compositionally biased region" description="Basic and acidic residues" evidence="1">
    <location>
        <begin position="98"/>
        <end position="116"/>
    </location>
</feature>
<dbReference type="Gene3D" id="3.40.50.12030">
    <property type="entry name" value="Uncharacterised protein family UPF0261, NC domain"/>
    <property type="match status" value="1"/>
</dbReference>
<feature type="region of interest" description="Disordered" evidence="1">
    <location>
        <begin position="98"/>
        <end position="147"/>
    </location>
</feature>
<protein>
    <recommendedName>
        <fullName evidence="2">UPF0261 domain-containing protein</fullName>
    </recommendedName>
</protein>
<name>A0ABP9NNF3_9PSEU</name>
<gene>
    <name evidence="3" type="ORF">GCM10023320_41080</name>
</gene>
<reference evidence="4" key="1">
    <citation type="journal article" date="2019" name="Int. J. Syst. Evol. Microbiol.">
        <title>The Global Catalogue of Microorganisms (GCM) 10K type strain sequencing project: providing services to taxonomists for standard genome sequencing and annotation.</title>
        <authorList>
            <consortium name="The Broad Institute Genomics Platform"/>
            <consortium name="The Broad Institute Genome Sequencing Center for Infectious Disease"/>
            <person name="Wu L."/>
            <person name="Ma J."/>
        </authorList>
    </citation>
    <scope>NUCLEOTIDE SEQUENCE [LARGE SCALE GENOMIC DNA]</scope>
    <source>
        <strain evidence="4">JCM 18302</strain>
    </source>
</reference>